<dbReference type="EMBL" id="PSRQ01000039">
    <property type="protein sequence ID" value="PWU23308.1"/>
    <property type="molecule type" value="Genomic_DNA"/>
</dbReference>
<evidence type="ECO:0000256" key="2">
    <source>
        <dbReference type="ARBA" id="ARBA00022517"/>
    </source>
</evidence>
<dbReference type="GO" id="GO:0004518">
    <property type="term" value="F:nuclease activity"/>
    <property type="evidence" value="ECO:0007669"/>
    <property type="project" value="UniProtKB-KW"/>
</dbReference>
<evidence type="ECO:0000259" key="6">
    <source>
        <dbReference type="SMART" id="SM00732"/>
    </source>
</evidence>
<proteinExistence type="inferred from homology"/>
<dbReference type="InterPro" id="IPR012337">
    <property type="entry name" value="RNaseH-like_sf"/>
</dbReference>
<comment type="similarity">
    <text evidence="5">Belongs to the YqgF HJR family.</text>
</comment>
<dbReference type="InterPro" id="IPR006641">
    <property type="entry name" value="YqgF/RNaseH-like_dom"/>
</dbReference>
<evidence type="ECO:0000256" key="4">
    <source>
        <dbReference type="ARBA" id="ARBA00022801"/>
    </source>
</evidence>
<evidence type="ECO:0000313" key="8">
    <source>
        <dbReference type="Proteomes" id="UP000246104"/>
    </source>
</evidence>
<reference evidence="7 8" key="1">
    <citation type="submission" date="2018-02" db="EMBL/GenBank/DDBJ databases">
        <title>Genomic Reconstructions from Amazon Rainforest and Pasture Soil Reveal Novel Insights into the Physiology of Candidate Phyla in Tropical Sites.</title>
        <authorList>
            <person name="Kroeger M.E."/>
            <person name="Delmont T."/>
            <person name="Eren A.M."/>
            <person name="Guo J."/>
            <person name="Meyer K.M."/>
            <person name="Khan K."/>
            <person name="Rodrigues J.L.M."/>
            <person name="Bohannan B.J.M."/>
            <person name="Tringe S."/>
            <person name="Borges C.D."/>
            <person name="Tiedje J."/>
            <person name="Tsai S.M."/>
            <person name="Nusslein K."/>
        </authorList>
    </citation>
    <scope>NUCLEOTIDE SEQUENCE [LARGE SCALE GENOMIC DNA]</scope>
    <source>
        <strain evidence="7">Amazon FNV 2010 28 9</strain>
    </source>
</reference>
<organism evidence="7 8">
    <name type="scientific">Candidatus Cerribacteria bacterium 'Amazon FNV 2010 28 9'</name>
    <dbReference type="NCBI Taxonomy" id="2081795"/>
    <lineage>
        <taxon>Bacteria</taxon>
        <taxon>Candidatus Cerribacteria</taxon>
    </lineage>
</organism>
<dbReference type="NCBIfam" id="TIGR00250">
    <property type="entry name" value="RNAse_H_YqgF"/>
    <property type="match status" value="1"/>
</dbReference>
<name>A0A317JSL5_9BACT</name>
<accession>A0A317JSL5</accession>
<gene>
    <name evidence="7" type="ORF">C5B42_03430</name>
</gene>
<evidence type="ECO:0000256" key="1">
    <source>
        <dbReference type="ARBA" id="ARBA00022490"/>
    </source>
</evidence>
<dbReference type="Gene3D" id="3.30.420.140">
    <property type="entry name" value="YqgF/RNase H-like domain"/>
    <property type="match status" value="1"/>
</dbReference>
<dbReference type="CDD" id="cd16964">
    <property type="entry name" value="YqgF"/>
    <property type="match status" value="1"/>
</dbReference>
<dbReference type="HAMAP" id="MF_00651">
    <property type="entry name" value="Nuclease_YqgF"/>
    <property type="match status" value="1"/>
</dbReference>
<dbReference type="PANTHER" id="PTHR33317">
    <property type="entry name" value="POLYNUCLEOTIDYL TRANSFERASE, RIBONUCLEASE H-LIKE SUPERFAMILY PROTEIN"/>
    <property type="match status" value="1"/>
</dbReference>
<comment type="subcellular location">
    <subcellularLocation>
        <location evidence="5">Cytoplasm</location>
    </subcellularLocation>
</comment>
<keyword evidence="2 5" id="KW-0690">Ribosome biogenesis</keyword>
<dbReference type="Proteomes" id="UP000246104">
    <property type="component" value="Unassembled WGS sequence"/>
</dbReference>
<feature type="domain" description="YqgF/RNase H-like" evidence="6">
    <location>
        <begin position="1"/>
        <end position="101"/>
    </location>
</feature>
<dbReference type="Pfam" id="PF03652">
    <property type="entry name" value="RuvX"/>
    <property type="match status" value="1"/>
</dbReference>
<sequence>MNILCLDYGTKRIGVAVAISPLAEPLGIIPNSKNPKLSDIVTDQALAHIEKLVTEYAIEKIVVGISEGEMAEKSRSFIERLKRKVNLPIDEVDETLSSVRAGEGMRHMKKAKREGNRDHLAAAIMLQEYLDMHE</sequence>
<keyword evidence="4 5" id="KW-0378">Hydrolase</keyword>
<keyword evidence="1 5" id="KW-0963">Cytoplasm</keyword>
<dbReference type="SMART" id="SM00732">
    <property type="entry name" value="YqgFc"/>
    <property type="match status" value="1"/>
</dbReference>
<evidence type="ECO:0000313" key="7">
    <source>
        <dbReference type="EMBL" id="PWU23308.1"/>
    </source>
</evidence>
<dbReference type="PANTHER" id="PTHR33317:SF4">
    <property type="entry name" value="POLYNUCLEOTIDYL TRANSFERASE, RIBONUCLEASE H-LIKE SUPERFAMILY PROTEIN"/>
    <property type="match status" value="1"/>
</dbReference>
<dbReference type="InterPro" id="IPR005227">
    <property type="entry name" value="YqgF"/>
</dbReference>
<dbReference type="GO" id="GO:0000967">
    <property type="term" value="P:rRNA 5'-end processing"/>
    <property type="evidence" value="ECO:0007669"/>
    <property type="project" value="UniProtKB-UniRule"/>
</dbReference>
<dbReference type="AlphaFoldDB" id="A0A317JSL5"/>
<comment type="function">
    <text evidence="5">Could be a nuclease involved in processing of the 5'-end of pre-16S rRNA.</text>
</comment>
<comment type="caution">
    <text evidence="7">The sequence shown here is derived from an EMBL/GenBank/DDBJ whole genome shotgun (WGS) entry which is preliminary data.</text>
</comment>
<dbReference type="GO" id="GO:0005829">
    <property type="term" value="C:cytosol"/>
    <property type="evidence" value="ECO:0007669"/>
    <property type="project" value="TreeGrafter"/>
</dbReference>
<dbReference type="GO" id="GO:0016788">
    <property type="term" value="F:hydrolase activity, acting on ester bonds"/>
    <property type="evidence" value="ECO:0007669"/>
    <property type="project" value="UniProtKB-UniRule"/>
</dbReference>
<evidence type="ECO:0000256" key="5">
    <source>
        <dbReference type="HAMAP-Rule" id="MF_00651"/>
    </source>
</evidence>
<dbReference type="EC" id="3.1.-.-" evidence="5"/>
<dbReference type="InterPro" id="IPR037027">
    <property type="entry name" value="YqgF/RNaseH-like_dom_sf"/>
</dbReference>
<dbReference type="SUPFAM" id="SSF53098">
    <property type="entry name" value="Ribonuclease H-like"/>
    <property type="match status" value="1"/>
</dbReference>
<keyword evidence="3 5" id="KW-0540">Nuclease</keyword>
<evidence type="ECO:0000256" key="3">
    <source>
        <dbReference type="ARBA" id="ARBA00022722"/>
    </source>
</evidence>
<protein>
    <recommendedName>
        <fullName evidence="5">Putative pre-16S rRNA nuclease</fullName>
        <ecNumber evidence="5">3.1.-.-</ecNumber>
    </recommendedName>
</protein>